<organism evidence="3">
    <name type="scientific">Ignisphaera aggregans</name>
    <dbReference type="NCBI Taxonomy" id="334771"/>
    <lineage>
        <taxon>Archaea</taxon>
        <taxon>Thermoproteota</taxon>
        <taxon>Thermoprotei</taxon>
        <taxon>Desulfurococcales</taxon>
        <taxon>Desulfurococcaceae</taxon>
        <taxon>Ignisphaera</taxon>
    </lineage>
</organism>
<reference evidence="3" key="1">
    <citation type="journal article" date="2020" name="mSystems">
        <title>Genome- and Community-Level Interaction Insights into Carbon Utilization and Element Cycling Functions of Hydrothermarchaeota in Hydrothermal Sediment.</title>
        <authorList>
            <person name="Zhou Z."/>
            <person name="Liu Y."/>
            <person name="Xu W."/>
            <person name="Pan J."/>
            <person name="Luo Z.H."/>
            <person name="Li M."/>
        </authorList>
    </citation>
    <scope>NUCLEOTIDE SEQUENCE [LARGE SCALE GENOMIC DNA]</scope>
    <source>
        <strain evidence="3">SpSt-1</strain>
    </source>
</reference>
<evidence type="ECO:0000259" key="2">
    <source>
        <dbReference type="Pfam" id="PF04909"/>
    </source>
</evidence>
<gene>
    <name evidence="3" type="ORF">ENL47_01075</name>
</gene>
<dbReference type="InterPro" id="IPR032465">
    <property type="entry name" value="ACMSD"/>
</dbReference>
<sequence>MDGGFYMIIDFHVEIGDNIYYETSLSVEDILRVIDTWKISYALITPAYGVAYIYDFDEANREIYEICKKHVNLVGMGTVNPWFKQKSLVELEKIFHVYGFKGLKLIPYLQGFGINHKIVYYVMEYLAKEKAVLYIPSGYHPQSPLEIADIADAFPEVNIVMGFAGFTDFWMEVLPAMKRHSNLFTDISCQSNVRAIKEAIKVLGSERFLFASSLPYSDIEIEYEKIELLGLNEADKENILWRNAKKLLKI</sequence>
<dbReference type="SUPFAM" id="SSF51556">
    <property type="entry name" value="Metallo-dependent hydrolases"/>
    <property type="match status" value="1"/>
</dbReference>
<dbReference type="PANTHER" id="PTHR21240">
    <property type="entry name" value="2-AMINO-3-CARBOXYLMUCONATE-6-SEMIALDEHYDE DECARBOXYLASE"/>
    <property type="match status" value="1"/>
</dbReference>
<comment type="caution">
    <text evidence="3">The sequence shown here is derived from an EMBL/GenBank/DDBJ whole genome shotgun (WGS) entry which is preliminary data.</text>
</comment>
<dbReference type="AlphaFoldDB" id="A0A7C5YZF6"/>
<name>A0A7C5YZF6_9CREN</name>
<evidence type="ECO:0000313" key="3">
    <source>
        <dbReference type="EMBL" id="HHR95439.1"/>
    </source>
</evidence>
<dbReference type="Gene3D" id="3.20.20.140">
    <property type="entry name" value="Metal-dependent hydrolases"/>
    <property type="match status" value="1"/>
</dbReference>
<dbReference type="InterPro" id="IPR006680">
    <property type="entry name" value="Amidohydro-rel"/>
</dbReference>
<evidence type="ECO:0000256" key="1">
    <source>
        <dbReference type="ARBA" id="ARBA00023239"/>
    </source>
</evidence>
<accession>A0A7C5YZF6</accession>
<dbReference type="GO" id="GO:0016787">
    <property type="term" value="F:hydrolase activity"/>
    <property type="evidence" value="ECO:0007669"/>
    <property type="project" value="InterPro"/>
</dbReference>
<dbReference type="Pfam" id="PF04909">
    <property type="entry name" value="Amidohydro_2"/>
    <property type="match status" value="1"/>
</dbReference>
<dbReference type="GO" id="GO:0016831">
    <property type="term" value="F:carboxy-lyase activity"/>
    <property type="evidence" value="ECO:0007669"/>
    <property type="project" value="InterPro"/>
</dbReference>
<protein>
    <recommendedName>
        <fullName evidence="2">Amidohydrolase-related domain-containing protein</fullName>
    </recommendedName>
</protein>
<keyword evidence="1" id="KW-0456">Lyase</keyword>
<proteinExistence type="predicted"/>
<feature type="domain" description="Amidohydrolase-related" evidence="2">
    <location>
        <begin position="56"/>
        <end position="249"/>
    </location>
</feature>
<dbReference type="EMBL" id="DRUB01000024">
    <property type="protein sequence ID" value="HHR95439.1"/>
    <property type="molecule type" value="Genomic_DNA"/>
</dbReference>
<dbReference type="InterPro" id="IPR032466">
    <property type="entry name" value="Metal_Hydrolase"/>
</dbReference>